<reference evidence="4" key="1">
    <citation type="journal article" date="2021" name="Proc. Natl. Acad. Sci. U.S.A.">
        <title>A Catalog of Tens of Thousands of Viruses from Human Metagenomes Reveals Hidden Associations with Chronic Diseases.</title>
        <authorList>
            <person name="Tisza M.J."/>
            <person name="Buck C.B."/>
        </authorList>
    </citation>
    <scope>NUCLEOTIDE SEQUENCE</scope>
    <source>
        <strain evidence="4">Ctuev19</strain>
    </source>
</reference>
<keyword evidence="1 2" id="KW-0238">DNA-binding</keyword>
<dbReference type="GO" id="GO:0003697">
    <property type="term" value="F:single-stranded DNA binding"/>
    <property type="evidence" value="ECO:0007669"/>
    <property type="project" value="InterPro"/>
</dbReference>
<dbReference type="InterPro" id="IPR000424">
    <property type="entry name" value="Primosome_PriB/ssb"/>
</dbReference>
<dbReference type="SUPFAM" id="SSF50249">
    <property type="entry name" value="Nucleic acid-binding proteins"/>
    <property type="match status" value="1"/>
</dbReference>
<evidence type="ECO:0000256" key="3">
    <source>
        <dbReference type="SAM" id="MobiDB-lite"/>
    </source>
</evidence>
<evidence type="ECO:0000256" key="1">
    <source>
        <dbReference type="ARBA" id="ARBA00023125"/>
    </source>
</evidence>
<dbReference type="InterPro" id="IPR011344">
    <property type="entry name" value="ssDNA-bd"/>
</dbReference>
<feature type="compositionally biased region" description="Polar residues" evidence="3">
    <location>
        <begin position="110"/>
        <end position="127"/>
    </location>
</feature>
<dbReference type="CDD" id="cd04496">
    <property type="entry name" value="SSB_OBF"/>
    <property type="match status" value="1"/>
</dbReference>
<dbReference type="NCBIfam" id="TIGR00621">
    <property type="entry name" value="ssb"/>
    <property type="match status" value="1"/>
</dbReference>
<dbReference type="Pfam" id="PF00436">
    <property type="entry name" value="SSB"/>
    <property type="match status" value="1"/>
</dbReference>
<protein>
    <submittedName>
        <fullName evidence="4">Single strand binding protein</fullName>
    </submittedName>
</protein>
<dbReference type="HAMAP" id="MF_00984">
    <property type="entry name" value="SSB"/>
    <property type="match status" value="1"/>
</dbReference>
<dbReference type="EMBL" id="BK032585">
    <property type="protein sequence ID" value="DAF49612.1"/>
    <property type="molecule type" value="Genomic_DNA"/>
</dbReference>
<dbReference type="GO" id="GO:0006260">
    <property type="term" value="P:DNA replication"/>
    <property type="evidence" value="ECO:0007669"/>
    <property type="project" value="InterPro"/>
</dbReference>
<proteinExistence type="inferred from homology"/>
<evidence type="ECO:0000313" key="4">
    <source>
        <dbReference type="EMBL" id="DAF49612.1"/>
    </source>
</evidence>
<dbReference type="PROSITE" id="PS50935">
    <property type="entry name" value="SSB"/>
    <property type="match status" value="1"/>
</dbReference>
<accession>A0A8S5SEV7</accession>
<evidence type="ECO:0000256" key="2">
    <source>
        <dbReference type="PROSITE-ProRule" id="PRU00252"/>
    </source>
</evidence>
<dbReference type="GO" id="GO:0009295">
    <property type="term" value="C:nucleoid"/>
    <property type="evidence" value="ECO:0007669"/>
    <property type="project" value="TreeGrafter"/>
</dbReference>
<dbReference type="Gene3D" id="2.40.50.140">
    <property type="entry name" value="Nucleic acid-binding proteins"/>
    <property type="match status" value="1"/>
</dbReference>
<name>A0A8S5SEV7_9CAUD</name>
<organism evidence="4">
    <name type="scientific">Myoviridae sp. ctuev19</name>
    <dbReference type="NCBI Taxonomy" id="2827716"/>
    <lineage>
        <taxon>Viruses</taxon>
        <taxon>Duplodnaviria</taxon>
        <taxon>Heunggongvirae</taxon>
        <taxon>Uroviricota</taxon>
        <taxon>Caudoviricetes</taxon>
    </lineage>
</organism>
<sequence length="141" mass="15516">MLNSCTIQGRLAADPQLRQTTSGKSVCSFRVASTRNFGKEPETDWLDCVAWGQTGEFVSKYFQKGAQILLHGSIQTRQYQDKNGNNRKAVEINAERVFFCGGKQALSATDTPVQSRTVPSLGSSEFSGSFAPIEEDEDLPF</sequence>
<dbReference type="PANTHER" id="PTHR10302">
    <property type="entry name" value="SINGLE-STRANDED DNA-BINDING PROTEIN"/>
    <property type="match status" value="1"/>
</dbReference>
<dbReference type="InterPro" id="IPR012340">
    <property type="entry name" value="NA-bd_OB-fold"/>
</dbReference>
<dbReference type="PANTHER" id="PTHR10302:SF27">
    <property type="entry name" value="SINGLE-STRANDED DNA-BINDING PROTEIN"/>
    <property type="match status" value="1"/>
</dbReference>
<feature type="region of interest" description="Disordered" evidence="3">
    <location>
        <begin position="110"/>
        <end position="141"/>
    </location>
</feature>